<dbReference type="EMBL" id="AF396866">
    <property type="protein sequence ID" value="AAK94404.1"/>
    <property type="molecule type" value="Genomic_DNA"/>
</dbReference>
<dbReference type="Proteomes" id="UP000002093">
    <property type="component" value="Segment"/>
</dbReference>
<keyword evidence="2" id="KW-1185">Reference proteome</keyword>
<accession>Q94MQ0</accession>
<reference evidence="1 2" key="1">
    <citation type="submission" date="2001-06" db="EMBL/GenBank/DDBJ databases">
        <title>Genome organization of temperate Myxococcus phage Mx8.</title>
        <authorList>
            <person name="Youderian P."/>
            <person name="Walthers D."/>
            <person name="Salmi D."/>
            <person name="Magrini V."/>
            <person name="Hartzell P.L."/>
        </authorList>
    </citation>
    <scope>NUCLEOTIDE SEQUENCE [LARGE SCALE GENOMIC DNA]</scope>
</reference>
<dbReference type="RefSeq" id="NP_203483.1">
    <property type="nucleotide sequence ID" value="NC_003085.1"/>
</dbReference>
<name>Q94MQ0_9CAUD</name>
<evidence type="ECO:0000313" key="1">
    <source>
        <dbReference type="EMBL" id="AAK94404.1"/>
    </source>
</evidence>
<dbReference type="GeneID" id="921758"/>
<organism evidence="1 2">
    <name type="scientific">Myxococcus phage Mx8</name>
    <dbReference type="NCBI Taxonomy" id="49964"/>
    <lineage>
        <taxon>Viruses</taxon>
        <taxon>Duplodnaviria</taxon>
        <taxon>Heunggongvirae</taxon>
        <taxon>Uroviricota</taxon>
        <taxon>Caudoviricetes</taxon>
        <taxon>Myxoctovirus</taxon>
        <taxon>Myxoctovirus Mx8</taxon>
    </lineage>
</organism>
<proteinExistence type="predicted"/>
<evidence type="ECO:0000313" key="2">
    <source>
        <dbReference type="Proteomes" id="UP000002093"/>
    </source>
</evidence>
<dbReference type="KEGG" id="vg:921758"/>
<protein>
    <submittedName>
        <fullName evidence="1">p69</fullName>
    </submittedName>
</protein>
<sequence length="80" mass="8775">MQKPSVGRVVHYQGADDPPRAAIVTATYPENDPASTTARFPYGPDYVDLCVFNPDGTSFARAVKFSESPDLGCWSWPPRV</sequence>
<dbReference type="OrthoDB" id="20870at10239"/>